<evidence type="ECO:0000256" key="3">
    <source>
        <dbReference type="ARBA" id="ARBA00022692"/>
    </source>
</evidence>
<feature type="transmembrane region" description="Helical" evidence="6">
    <location>
        <begin position="56"/>
        <end position="80"/>
    </location>
</feature>
<feature type="transmembrane region" description="Helical" evidence="6">
    <location>
        <begin position="127"/>
        <end position="145"/>
    </location>
</feature>
<dbReference type="PANTHER" id="PTHR30086">
    <property type="entry name" value="ARGININE EXPORTER PROTEIN ARGO"/>
    <property type="match status" value="1"/>
</dbReference>
<keyword evidence="4 6" id="KW-1133">Transmembrane helix</keyword>
<name>A0ABP7EAJ3_9ACTN</name>
<evidence type="ECO:0000256" key="6">
    <source>
        <dbReference type="SAM" id="Phobius"/>
    </source>
</evidence>
<proteinExistence type="predicted"/>
<evidence type="ECO:0000256" key="4">
    <source>
        <dbReference type="ARBA" id="ARBA00022989"/>
    </source>
</evidence>
<evidence type="ECO:0000256" key="1">
    <source>
        <dbReference type="ARBA" id="ARBA00004651"/>
    </source>
</evidence>
<dbReference type="EMBL" id="BAAAYX010000020">
    <property type="protein sequence ID" value="GAA3715877.1"/>
    <property type="molecule type" value="Genomic_DNA"/>
</dbReference>
<keyword evidence="8" id="KW-1185">Reference proteome</keyword>
<reference evidence="8" key="1">
    <citation type="journal article" date="2019" name="Int. J. Syst. Evol. Microbiol.">
        <title>The Global Catalogue of Microorganisms (GCM) 10K type strain sequencing project: providing services to taxonomists for standard genome sequencing and annotation.</title>
        <authorList>
            <consortium name="The Broad Institute Genomics Platform"/>
            <consortium name="The Broad Institute Genome Sequencing Center for Infectious Disease"/>
            <person name="Wu L."/>
            <person name="Ma J."/>
        </authorList>
    </citation>
    <scope>NUCLEOTIDE SEQUENCE [LARGE SCALE GENOMIC DNA]</scope>
    <source>
        <strain evidence="8">JCM 16548</strain>
    </source>
</reference>
<organism evidence="7 8">
    <name type="scientific">Microlunatus aurantiacus</name>
    <dbReference type="NCBI Taxonomy" id="446786"/>
    <lineage>
        <taxon>Bacteria</taxon>
        <taxon>Bacillati</taxon>
        <taxon>Actinomycetota</taxon>
        <taxon>Actinomycetes</taxon>
        <taxon>Propionibacteriales</taxon>
        <taxon>Propionibacteriaceae</taxon>
        <taxon>Microlunatus</taxon>
    </lineage>
</organism>
<evidence type="ECO:0000313" key="7">
    <source>
        <dbReference type="EMBL" id="GAA3715877.1"/>
    </source>
</evidence>
<evidence type="ECO:0000313" key="8">
    <source>
        <dbReference type="Proteomes" id="UP001500051"/>
    </source>
</evidence>
<feature type="transmembrane region" description="Helical" evidence="6">
    <location>
        <begin position="165"/>
        <end position="187"/>
    </location>
</feature>
<feature type="transmembrane region" description="Helical" evidence="6">
    <location>
        <begin position="20"/>
        <end position="44"/>
    </location>
</feature>
<evidence type="ECO:0000256" key="2">
    <source>
        <dbReference type="ARBA" id="ARBA00022475"/>
    </source>
</evidence>
<accession>A0ABP7EAJ3</accession>
<keyword evidence="5 6" id="KW-0472">Membrane</keyword>
<comment type="subcellular location">
    <subcellularLocation>
        <location evidence="1">Cell membrane</location>
        <topology evidence="1">Multi-pass membrane protein</topology>
    </subcellularLocation>
</comment>
<dbReference type="Proteomes" id="UP001500051">
    <property type="component" value="Unassembled WGS sequence"/>
</dbReference>
<feature type="transmembrane region" description="Helical" evidence="6">
    <location>
        <begin position="199"/>
        <end position="220"/>
    </location>
</feature>
<dbReference type="InterPro" id="IPR001123">
    <property type="entry name" value="LeuE-type"/>
</dbReference>
<keyword evidence="2" id="KW-1003">Cell membrane</keyword>
<dbReference type="PANTHER" id="PTHR30086:SF20">
    <property type="entry name" value="ARGININE EXPORTER PROTEIN ARGO-RELATED"/>
    <property type="match status" value="1"/>
</dbReference>
<keyword evidence="3 6" id="KW-0812">Transmembrane</keyword>
<evidence type="ECO:0000256" key="5">
    <source>
        <dbReference type="ARBA" id="ARBA00023136"/>
    </source>
</evidence>
<gene>
    <name evidence="7" type="ORF">GCM10022204_39370</name>
</gene>
<comment type="caution">
    <text evidence="7">The sequence shown here is derived from an EMBL/GenBank/DDBJ whole genome shotgun (WGS) entry which is preliminary data.</text>
</comment>
<dbReference type="Pfam" id="PF01810">
    <property type="entry name" value="LysE"/>
    <property type="match status" value="1"/>
</dbReference>
<sequence length="223" mass="22856">MEAKKHSLDFIRGHSYGRGMLTLLAGLGFGLGLIVAIGAQNAYVLRQGIRREHVGVVVAVCAVSDVVLITVGAAGAGAVIARHTTALTVVTVLGAAVLLTYAVQAVRRALRPAALTVSPAGGERTRVGSVVLAALALTWLNPHVYLDTVVLLGSISATYATPWLFGLGAAIASLAWFAGLGYGARLLAPVFARPGAWRVFDIAVAVVMTGIAVKLLLGLASGP</sequence>
<protein>
    <submittedName>
        <fullName evidence="7">LysE family transporter</fullName>
    </submittedName>
</protein>
<feature type="transmembrane region" description="Helical" evidence="6">
    <location>
        <begin position="86"/>
        <end position="106"/>
    </location>
</feature>